<proteinExistence type="predicted"/>
<feature type="transmembrane region" description="Helical" evidence="1">
    <location>
        <begin position="25"/>
        <end position="46"/>
    </location>
</feature>
<dbReference type="InterPro" id="IPR036737">
    <property type="entry name" value="OmpA-like_sf"/>
</dbReference>
<gene>
    <name evidence="2" type="ORF">TE42_01695</name>
</gene>
<name>A0A0G2J5I5_9SYNE</name>
<reference evidence="2 3" key="1">
    <citation type="submission" date="2015-01" db="EMBL/GenBank/DDBJ databases">
        <title>Lifestyle Evolution in Cyanobacterial Symbionts of Sponges.</title>
        <authorList>
            <person name="Burgsdorf I."/>
            <person name="Slaby B.M."/>
            <person name="Handley K.M."/>
            <person name="Haber M."/>
            <person name="Blom J."/>
            <person name="Marshall C.W."/>
            <person name="Gilbert J.A."/>
            <person name="Hentschel U."/>
            <person name="Steindler L."/>
        </authorList>
    </citation>
    <scope>NUCLEOTIDE SEQUENCE [LARGE SCALE GENOMIC DNA]</scope>
    <source>
        <strain evidence="2">SP3</strain>
    </source>
</reference>
<dbReference type="PATRIC" id="fig|1604020.3.peg.1440"/>
<keyword evidence="1" id="KW-1133">Transmembrane helix</keyword>
<dbReference type="SUPFAM" id="SSF103088">
    <property type="entry name" value="OmpA-like"/>
    <property type="match status" value="1"/>
</dbReference>
<dbReference type="AlphaFoldDB" id="A0A0G2J5I5"/>
<dbReference type="EMBL" id="JXQG01000005">
    <property type="protein sequence ID" value="KKZ13110.1"/>
    <property type="molecule type" value="Genomic_DNA"/>
</dbReference>
<dbReference type="Proteomes" id="UP000035067">
    <property type="component" value="Unassembled WGS sequence"/>
</dbReference>
<comment type="caution">
    <text evidence="2">The sequence shown here is derived from an EMBL/GenBank/DDBJ whole genome shotgun (WGS) entry which is preliminary data.</text>
</comment>
<dbReference type="Gene3D" id="3.30.1330.60">
    <property type="entry name" value="OmpA-like domain"/>
    <property type="match status" value="1"/>
</dbReference>
<protein>
    <recommendedName>
        <fullName evidence="4">OmpA-like domain-containing protein</fullName>
    </recommendedName>
</protein>
<keyword evidence="1" id="KW-0472">Membrane</keyword>
<accession>A0A0G2J5I5</accession>
<sequence>MASARRTRGKEGDNGINPWLGYTDVLSSMLLIVLLAMGLVTLAKALNEKPLLREKPPLISLTETDNSFRFPTGNYGLSQTFINALDVRYTTEIKPTIEAFDVDVIEVIGHTDGQPSARRTSNLDRRLPTVALQGEFTGFQVGSNAGLGLLRAMAVSRYLQARLEEDQLAVGIRPYSASSLLDPQGDFNPAPTVSDPTRRRIEIRFTRSY</sequence>
<organism evidence="2 3">
    <name type="scientific">Candidatus Synechococcus spongiarum SP3</name>
    <dbReference type="NCBI Taxonomy" id="1604020"/>
    <lineage>
        <taxon>Bacteria</taxon>
        <taxon>Bacillati</taxon>
        <taxon>Cyanobacteriota</taxon>
        <taxon>Cyanophyceae</taxon>
        <taxon>Synechococcales</taxon>
        <taxon>Synechococcaceae</taxon>
        <taxon>Synechococcus</taxon>
    </lineage>
</organism>
<evidence type="ECO:0000256" key="1">
    <source>
        <dbReference type="SAM" id="Phobius"/>
    </source>
</evidence>
<evidence type="ECO:0000313" key="2">
    <source>
        <dbReference type="EMBL" id="KKZ13110.1"/>
    </source>
</evidence>
<evidence type="ECO:0008006" key="4">
    <source>
        <dbReference type="Google" id="ProtNLM"/>
    </source>
</evidence>
<evidence type="ECO:0000313" key="3">
    <source>
        <dbReference type="Proteomes" id="UP000035067"/>
    </source>
</evidence>
<keyword evidence="1" id="KW-0812">Transmembrane</keyword>